<feature type="domain" description="Mandelate racemase/muconate lactonizing enzyme C-terminal" evidence="8">
    <location>
        <begin position="145"/>
        <end position="240"/>
    </location>
</feature>
<comment type="caution">
    <text evidence="9">The sequence shown here is derived from an EMBL/GenBank/DDBJ whole genome shotgun (WGS) entry which is preliminary data.</text>
</comment>
<dbReference type="InterPro" id="IPR013342">
    <property type="entry name" value="Mandelate_racemase_C"/>
</dbReference>
<dbReference type="SFLD" id="SFLDF00009">
    <property type="entry name" value="o-succinylbenzoate_synthase"/>
    <property type="match status" value="1"/>
</dbReference>
<dbReference type="SUPFAM" id="SSF51604">
    <property type="entry name" value="Enolase C-terminal domain-like"/>
    <property type="match status" value="1"/>
</dbReference>
<evidence type="ECO:0000256" key="5">
    <source>
        <dbReference type="PIRSR" id="PIRSR634603-1"/>
    </source>
</evidence>
<dbReference type="Gene3D" id="3.30.390.10">
    <property type="entry name" value="Enolase-like, N-terminal domain"/>
    <property type="match status" value="1"/>
</dbReference>
<comment type="cofactor">
    <cofactor evidence="6 7">
        <name>Mg(2+)</name>
        <dbReference type="ChEBI" id="CHEBI:18420"/>
    </cofactor>
    <text evidence="6 7">Binds 1 Mg(2+) ion per subunit.</text>
</comment>
<dbReference type="SUPFAM" id="SSF54826">
    <property type="entry name" value="Enolase N-terminal domain-like"/>
    <property type="match status" value="1"/>
</dbReference>
<sequence length="359" mass="38320">MRGEKMRITKIESFKQAVTLHHPFKIAFATIDELQTIIVKVTTDTGWVGYGEASPFEPVTGESIETEMVMLTTFAEQLVGMDPRLIEQIHSALDATTVGHTAAKAGIDIACYDILGQAAGLPLYQLLGGNSNQIVSDFTIGIDDPAAMAEEAQARVAAGFTELKVKVGGDDQQDLAAVRAIRAAVGPTVDIRIDANQAWTPKQAKRMMRAFGDDVSAVEQPLPAAQTHQLPLVRELVDQPVMVDESVHDAHDAFHVLATGGADIVNIKLQKASGLWGASQINAVAEAAGIPVMLGCMVETRIGITAAVHFVAAHRNAQYADLDAFMDFAEPEWLSGGFTQEGGVYTLTDAPGLGIQCDL</sequence>
<keyword evidence="10" id="KW-1185">Reference proteome</keyword>
<dbReference type="SMART" id="SM00922">
    <property type="entry name" value="MR_MLE"/>
    <property type="match status" value="1"/>
</dbReference>
<evidence type="ECO:0000256" key="3">
    <source>
        <dbReference type="ARBA" id="ARBA00022842"/>
    </source>
</evidence>
<evidence type="ECO:0000313" key="10">
    <source>
        <dbReference type="Proteomes" id="UP000051922"/>
    </source>
</evidence>
<keyword evidence="3 6" id="KW-0460">Magnesium</keyword>
<dbReference type="InterPro" id="IPR029017">
    <property type="entry name" value="Enolase-like_N"/>
</dbReference>
<comment type="similarity">
    <text evidence="1 7">Belongs to the mandelate racemase/muconate lactonizing enzyme family.</text>
</comment>
<feature type="active site" description="Proton acceptor; specific for (R)-substrate epimerization" evidence="5">
    <location>
        <position position="166"/>
    </location>
</feature>
<organism evidence="9 10">
    <name type="scientific">Lacticaseibacillus pantheris DSM 15945 = JCM 12539 = NBRC 106106</name>
    <dbReference type="NCBI Taxonomy" id="1423783"/>
    <lineage>
        <taxon>Bacteria</taxon>
        <taxon>Bacillati</taxon>
        <taxon>Bacillota</taxon>
        <taxon>Bacilli</taxon>
        <taxon>Lactobacillales</taxon>
        <taxon>Lactobacillaceae</taxon>
        <taxon>Lacticaseibacillus</taxon>
    </lineage>
</organism>
<dbReference type="PANTHER" id="PTHR48073">
    <property type="entry name" value="O-SUCCINYLBENZOATE SYNTHASE-RELATED"/>
    <property type="match status" value="1"/>
</dbReference>
<reference evidence="9 10" key="1">
    <citation type="journal article" date="2015" name="Genome Announc.">
        <title>Expanding the biotechnology potential of lactobacilli through comparative genomics of 213 strains and associated genera.</title>
        <authorList>
            <person name="Sun Z."/>
            <person name="Harris H.M."/>
            <person name="McCann A."/>
            <person name="Guo C."/>
            <person name="Argimon S."/>
            <person name="Zhang W."/>
            <person name="Yang X."/>
            <person name="Jeffery I.B."/>
            <person name="Cooney J.C."/>
            <person name="Kagawa T.F."/>
            <person name="Liu W."/>
            <person name="Song Y."/>
            <person name="Salvetti E."/>
            <person name="Wrobel A."/>
            <person name="Rasinkangas P."/>
            <person name="Parkhill J."/>
            <person name="Rea M.C."/>
            <person name="O'Sullivan O."/>
            <person name="Ritari J."/>
            <person name="Douillard F.P."/>
            <person name="Paul Ross R."/>
            <person name="Yang R."/>
            <person name="Briner A.E."/>
            <person name="Felis G.E."/>
            <person name="de Vos W.M."/>
            <person name="Barrangou R."/>
            <person name="Klaenhammer T.R."/>
            <person name="Caufield P.W."/>
            <person name="Cui Y."/>
            <person name="Zhang H."/>
            <person name="O'Toole P.W."/>
        </authorList>
    </citation>
    <scope>NUCLEOTIDE SEQUENCE [LARGE SCALE GENOMIC DNA]</scope>
    <source>
        <strain evidence="9 10">DSM 15945</strain>
    </source>
</reference>
<dbReference type="PATRIC" id="fig|1423783.4.peg.2174"/>
<dbReference type="STRING" id="1423783.FC50_GL002120"/>
<dbReference type="AlphaFoldDB" id="A0A0R1TT96"/>
<gene>
    <name evidence="9" type="ORF">FC50_GL002120</name>
</gene>
<dbReference type="InterPro" id="IPR013341">
    <property type="entry name" value="Mandelate_racemase_N_dom"/>
</dbReference>
<feature type="binding site" evidence="6">
    <location>
        <position position="244"/>
    </location>
    <ligand>
        <name>Mg(2+)</name>
        <dbReference type="ChEBI" id="CHEBI:18420"/>
    </ligand>
</feature>
<dbReference type="SFLD" id="SFLDG00180">
    <property type="entry name" value="muconate_cycloisomerase"/>
    <property type="match status" value="1"/>
</dbReference>
<accession>A0A0R1TT96</accession>
<feature type="active site" description="Proton acceptor; specific for (S)-substrate epimerization" evidence="5">
    <location>
        <position position="268"/>
    </location>
</feature>
<dbReference type="GO" id="GO:0000287">
    <property type="term" value="F:magnesium ion binding"/>
    <property type="evidence" value="ECO:0007669"/>
    <property type="project" value="UniProtKB-ARBA"/>
</dbReference>
<dbReference type="InterPro" id="IPR036849">
    <property type="entry name" value="Enolase-like_C_sf"/>
</dbReference>
<dbReference type="Pfam" id="PF02746">
    <property type="entry name" value="MR_MLE_N"/>
    <property type="match status" value="1"/>
</dbReference>
<dbReference type="Proteomes" id="UP000051922">
    <property type="component" value="Unassembled WGS sequence"/>
</dbReference>
<evidence type="ECO:0000256" key="6">
    <source>
        <dbReference type="PIRSR" id="PIRSR634603-3"/>
    </source>
</evidence>
<dbReference type="GO" id="GO:0016855">
    <property type="term" value="F:racemase and epimerase activity, acting on amino acids and derivatives"/>
    <property type="evidence" value="ECO:0007669"/>
    <property type="project" value="UniProtKB-UniRule"/>
</dbReference>
<dbReference type="EC" id="5.1.1.-" evidence="7"/>
<feature type="binding site" evidence="6">
    <location>
        <position position="219"/>
    </location>
    <ligand>
        <name>Mg(2+)</name>
        <dbReference type="ChEBI" id="CHEBI:18420"/>
    </ligand>
</feature>
<evidence type="ECO:0000259" key="8">
    <source>
        <dbReference type="SMART" id="SM00922"/>
    </source>
</evidence>
<protein>
    <recommendedName>
        <fullName evidence="7">Dipeptide epimerase</fullName>
        <ecNumber evidence="7">5.1.1.-</ecNumber>
    </recommendedName>
</protein>
<keyword evidence="2 6" id="KW-0479">Metal-binding</keyword>
<evidence type="ECO:0000256" key="2">
    <source>
        <dbReference type="ARBA" id="ARBA00022723"/>
    </source>
</evidence>
<dbReference type="GO" id="GO:0006518">
    <property type="term" value="P:peptide metabolic process"/>
    <property type="evidence" value="ECO:0007669"/>
    <property type="project" value="UniProtKB-ARBA"/>
</dbReference>
<evidence type="ECO:0000256" key="1">
    <source>
        <dbReference type="ARBA" id="ARBA00008031"/>
    </source>
</evidence>
<dbReference type="FunFam" id="3.30.390.10:FF:000009">
    <property type="entry name" value="Hydrophobic dipeptide epimerase"/>
    <property type="match status" value="1"/>
</dbReference>
<feature type="binding site" evidence="6">
    <location>
        <position position="194"/>
    </location>
    <ligand>
        <name>Mg(2+)</name>
        <dbReference type="ChEBI" id="CHEBI:18420"/>
    </ligand>
</feature>
<evidence type="ECO:0000313" key="9">
    <source>
        <dbReference type="EMBL" id="KRL84509.1"/>
    </source>
</evidence>
<evidence type="ECO:0000256" key="7">
    <source>
        <dbReference type="RuleBase" id="RU366006"/>
    </source>
</evidence>
<dbReference type="Gene3D" id="3.20.20.120">
    <property type="entry name" value="Enolase-like C-terminal domain"/>
    <property type="match status" value="1"/>
</dbReference>
<dbReference type="Pfam" id="PF13378">
    <property type="entry name" value="MR_MLE_C"/>
    <property type="match status" value="1"/>
</dbReference>
<evidence type="ECO:0000256" key="4">
    <source>
        <dbReference type="ARBA" id="ARBA00023235"/>
    </source>
</evidence>
<proteinExistence type="inferred from homology"/>
<dbReference type="InterPro" id="IPR034603">
    <property type="entry name" value="Dipeptide_epimerase"/>
</dbReference>
<dbReference type="CDD" id="cd03319">
    <property type="entry name" value="L-Ala-DL-Glu_epimerase"/>
    <property type="match status" value="1"/>
</dbReference>
<keyword evidence="4 7" id="KW-0413">Isomerase</keyword>
<dbReference type="PANTHER" id="PTHR48073:SF2">
    <property type="entry name" value="O-SUCCINYLBENZOATE SYNTHASE"/>
    <property type="match status" value="1"/>
</dbReference>
<dbReference type="SFLD" id="SFLDS00001">
    <property type="entry name" value="Enolase"/>
    <property type="match status" value="1"/>
</dbReference>
<dbReference type="EMBL" id="AZFJ01000061">
    <property type="protein sequence ID" value="KRL84509.1"/>
    <property type="molecule type" value="Genomic_DNA"/>
</dbReference>
<dbReference type="InterPro" id="IPR029065">
    <property type="entry name" value="Enolase_C-like"/>
</dbReference>
<name>A0A0R1TT96_9LACO</name>